<accession>A0A0F9R0Z1</accession>
<reference evidence="2" key="1">
    <citation type="journal article" date="2015" name="Nature">
        <title>Complex archaea that bridge the gap between prokaryotes and eukaryotes.</title>
        <authorList>
            <person name="Spang A."/>
            <person name="Saw J.H."/>
            <person name="Jorgensen S.L."/>
            <person name="Zaremba-Niedzwiedzka K."/>
            <person name="Martijn J."/>
            <person name="Lind A.E."/>
            <person name="van Eijk R."/>
            <person name="Schleper C."/>
            <person name="Guy L."/>
            <person name="Ettema T.J."/>
        </authorList>
    </citation>
    <scope>NUCLEOTIDE SEQUENCE</scope>
</reference>
<sequence length="147" mass="17551">MKYTIYKQSATNYYPFWENQELKRLLRELWAKYQRQQKTIVGLFTQKVGRGLWLWNETMIGNGKNRLRIKFIIANSMGCVSLLLYRIPSMMLLRVYQRKHIVIQKPVGKAVQNVSANPIMVIEEFTLRVVRNTKKGWMEPKLLMLWV</sequence>
<evidence type="ECO:0000313" key="2">
    <source>
        <dbReference type="EMBL" id="KKN18991.1"/>
    </source>
</evidence>
<proteinExistence type="predicted"/>
<keyword evidence="1" id="KW-0472">Membrane</keyword>
<feature type="transmembrane region" description="Helical" evidence="1">
    <location>
        <begin position="69"/>
        <end position="87"/>
    </location>
</feature>
<comment type="caution">
    <text evidence="2">The sequence shown here is derived from an EMBL/GenBank/DDBJ whole genome shotgun (WGS) entry which is preliminary data.</text>
</comment>
<organism evidence="2">
    <name type="scientific">marine sediment metagenome</name>
    <dbReference type="NCBI Taxonomy" id="412755"/>
    <lineage>
        <taxon>unclassified sequences</taxon>
        <taxon>metagenomes</taxon>
        <taxon>ecological metagenomes</taxon>
    </lineage>
</organism>
<gene>
    <name evidence="2" type="ORF">LCGC14_0950400</name>
</gene>
<dbReference type="EMBL" id="LAZR01003377">
    <property type="protein sequence ID" value="KKN18991.1"/>
    <property type="molecule type" value="Genomic_DNA"/>
</dbReference>
<dbReference type="AlphaFoldDB" id="A0A0F9R0Z1"/>
<evidence type="ECO:0000256" key="1">
    <source>
        <dbReference type="SAM" id="Phobius"/>
    </source>
</evidence>
<protein>
    <submittedName>
        <fullName evidence="2">Uncharacterized protein</fullName>
    </submittedName>
</protein>
<keyword evidence="1" id="KW-0812">Transmembrane</keyword>
<name>A0A0F9R0Z1_9ZZZZ</name>
<keyword evidence="1" id="KW-1133">Transmembrane helix</keyword>